<name>A0A2N0H7L5_9SPHN</name>
<dbReference type="PANTHER" id="PTHR39217:SF1">
    <property type="entry name" value="GLUTATHIONE SYNTHETASE"/>
    <property type="match status" value="1"/>
</dbReference>
<evidence type="ECO:0000313" key="1">
    <source>
        <dbReference type="EMBL" id="PKB14904.1"/>
    </source>
</evidence>
<dbReference type="OrthoDB" id="3373978at2"/>
<dbReference type="AlphaFoldDB" id="A0A2N0H7L5"/>
<accession>A0A2N0H7L5</accession>
<dbReference type="InterPro" id="IPR053191">
    <property type="entry name" value="DcsG_Biosynth_Enzyme"/>
</dbReference>
<dbReference type="RefSeq" id="WP_100867685.1">
    <property type="nucleotide sequence ID" value="NZ_PHUF01000004.1"/>
</dbReference>
<reference evidence="1 2" key="1">
    <citation type="submission" date="2017-11" db="EMBL/GenBank/DDBJ databases">
        <title>Genomic Encyclopedia of Type Strains, Phase III (KMG-III): the genomes of soil and plant-associated and newly described type strains.</title>
        <authorList>
            <person name="Whitman W."/>
        </authorList>
    </citation>
    <scope>NUCLEOTIDE SEQUENCE [LARGE SCALE GENOMIC DNA]</scope>
    <source>
        <strain evidence="1 2">CGMCC 1.12274</strain>
    </source>
</reference>
<dbReference type="SUPFAM" id="SSF56059">
    <property type="entry name" value="Glutathione synthetase ATP-binding domain-like"/>
    <property type="match status" value="1"/>
</dbReference>
<organism evidence="1 2">
    <name type="scientific">Novosphingobium kunmingense</name>
    <dbReference type="NCBI Taxonomy" id="1211806"/>
    <lineage>
        <taxon>Bacteria</taxon>
        <taxon>Pseudomonadati</taxon>
        <taxon>Pseudomonadota</taxon>
        <taxon>Alphaproteobacteria</taxon>
        <taxon>Sphingomonadales</taxon>
        <taxon>Sphingomonadaceae</taxon>
        <taxon>Novosphingobium</taxon>
    </lineage>
</organism>
<dbReference type="Proteomes" id="UP000232587">
    <property type="component" value="Unassembled WGS sequence"/>
</dbReference>
<protein>
    <submittedName>
        <fullName evidence="1">Glutathione synthetase-like protein</fullName>
    </submittedName>
</protein>
<gene>
    <name evidence="1" type="ORF">B0I00_2506</name>
</gene>
<evidence type="ECO:0000313" key="2">
    <source>
        <dbReference type="Proteomes" id="UP000232587"/>
    </source>
</evidence>
<dbReference type="EMBL" id="PHUF01000004">
    <property type="protein sequence ID" value="PKB14904.1"/>
    <property type="molecule type" value="Genomic_DNA"/>
</dbReference>
<sequence length="294" mass="32116">MKIAFLSCPETLPGSPVRRPDAFEHDLYLEAVRQGVGARGTVTDIDWRAPLDELARFDLALLGTPWDYTEAKDEFLIRLADLEAAGVTVCNPVEVVRWNADKLYLRDLEARGAVTIPTLWPDSAGPADVLAAFARFGTDRVVVKRRVGAGAIGQDSFTRNSPPAADWSIDQPAMIQPFLPAIASEGELSFIFVDGRFCHALIKRATAGDYRIQSLYGGTEEALDPSAADRRAAEAVMALLAFAQPPLYARIDMVRRADGALAVMEAELIEPYLYPEQGPDLGKRLADAMARRLG</sequence>
<comment type="caution">
    <text evidence="1">The sequence shown here is derived from an EMBL/GenBank/DDBJ whole genome shotgun (WGS) entry which is preliminary data.</text>
</comment>
<dbReference type="PANTHER" id="PTHR39217">
    <property type="match status" value="1"/>
</dbReference>
<proteinExistence type="predicted"/>
<keyword evidence="2" id="KW-1185">Reference proteome</keyword>